<gene>
    <name evidence="2" type="ORF">LRA02_20550</name>
</gene>
<dbReference type="Proteomes" id="UP000321569">
    <property type="component" value="Unassembled WGS sequence"/>
</dbReference>
<feature type="compositionally biased region" description="Basic and acidic residues" evidence="1">
    <location>
        <begin position="179"/>
        <end position="189"/>
    </location>
</feature>
<dbReference type="AlphaFoldDB" id="A0A512PPS1"/>
<feature type="compositionally biased region" description="Low complexity" evidence="1">
    <location>
        <begin position="254"/>
        <end position="281"/>
    </location>
</feature>
<name>A0A512PPS1_9LACO</name>
<evidence type="ECO:0000313" key="2">
    <source>
        <dbReference type="EMBL" id="GEP73187.1"/>
    </source>
</evidence>
<feature type="compositionally biased region" description="Polar residues" evidence="1">
    <location>
        <begin position="138"/>
        <end position="151"/>
    </location>
</feature>
<feature type="compositionally biased region" description="Basic and acidic residues" evidence="1">
    <location>
        <begin position="154"/>
        <end position="168"/>
    </location>
</feature>
<feature type="compositionally biased region" description="Low complexity" evidence="1">
    <location>
        <begin position="203"/>
        <end position="219"/>
    </location>
</feature>
<organism evidence="2 3">
    <name type="scientific">Lentilactobacillus rapi</name>
    <dbReference type="NCBI Taxonomy" id="481723"/>
    <lineage>
        <taxon>Bacteria</taxon>
        <taxon>Bacillati</taxon>
        <taxon>Bacillota</taxon>
        <taxon>Bacilli</taxon>
        <taxon>Lactobacillales</taxon>
        <taxon>Lactobacillaceae</taxon>
        <taxon>Lentilactobacillus</taxon>
    </lineage>
</organism>
<accession>A0A512PPS1</accession>
<comment type="caution">
    <text evidence="2">The sequence shown here is derived from an EMBL/GenBank/DDBJ whole genome shotgun (WGS) entry which is preliminary data.</text>
</comment>
<sequence length="333" mass="37005">MSEAEGAARQVQNYAEVHFENLDGNQLMEPQKIFRAISEEYRIALPILNGYVLVNKPQRLSRLMGTEPAIIKLVYGRIGSLHVYHGLTDMTGELVPLKNGDQPDEVAPVQLPAVDEQHHYYVLDDEGLGERIDDVNHYQPNSPTAKTSLVSLTDEEKQKVDRMEHELSEGNNESILNIEDLKSELEKPMTESVSADDQEAQADDQPAQPAADDSQASQPKQPESQQATREAKRPAHLRPQYPNDNWPADQEPTQPQVDEPQSQQSSQQPSESQAATTTHQAHQATPITLLAQAFGLICHSLEEASNQQEIADLTQSADQLLAAIRTLTKLNND</sequence>
<proteinExistence type="predicted"/>
<dbReference type="EMBL" id="BKAM01000055">
    <property type="protein sequence ID" value="GEP73187.1"/>
    <property type="molecule type" value="Genomic_DNA"/>
</dbReference>
<feature type="region of interest" description="Disordered" evidence="1">
    <location>
        <begin position="132"/>
        <end position="281"/>
    </location>
</feature>
<evidence type="ECO:0000256" key="1">
    <source>
        <dbReference type="SAM" id="MobiDB-lite"/>
    </source>
</evidence>
<protein>
    <submittedName>
        <fullName evidence="2">Uncharacterized protein</fullName>
    </submittedName>
</protein>
<evidence type="ECO:0000313" key="3">
    <source>
        <dbReference type="Proteomes" id="UP000321569"/>
    </source>
</evidence>
<reference evidence="2 3" key="1">
    <citation type="submission" date="2019-07" db="EMBL/GenBank/DDBJ databases">
        <title>Whole genome shotgun sequence of Lactobacillus rapi NBRC 109618.</title>
        <authorList>
            <person name="Hosoyama A."/>
            <person name="Uohara A."/>
            <person name="Ohji S."/>
            <person name="Ichikawa N."/>
        </authorList>
    </citation>
    <scope>NUCLEOTIDE SEQUENCE [LARGE SCALE GENOMIC DNA]</scope>
    <source>
        <strain evidence="2 3">NBRC 109618</strain>
    </source>
</reference>
<dbReference type="STRING" id="1423795.FD12_GL002653"/>